<protein>
    <submittedName>
        <fullName evidence="1">Uncharacterized protein DUF1876</fullName>
    </submittedName>
</protein>
<proteinExistence type="predicted"/>
<evidence type="ECO:0000313" key="1">
    <source>
        <dbReference type="EMBL" id="RZU11285.1"/>
    </source>
</evidence>
<dbReference type="Pfam" id="PF08962">
    <property type="entry name" value="Rv2632c-like"/>
    <property type="match status" value="1"/>
</dbReference>
<dbReference type="Gene3D" id="3.30.160.240">
    <property type="entry name" value="Rv1738"/>
    <property type="match status" value="1"/>
</dbReference>
<comment type="caution">
    <text evidence="1">The sequence shown here is derived from an EMBL/GenBank/DDBJ whole genome shotgun (WGS) entry which is preliminary data.</text>
</comment>
<organism evidence="1 2">
    <name type="scientific">Kribbella rubisoli</name>
    <dbReference type="NCBI Taxonomy" id="3075929"/>
    <lineage>
        <taxon>Bacteria</taxon>
        <taxon>Bacillati</taxon>
        <taxon>Actinomycetota</taxon>
        <taxon>Actinomycetes</taxon>
        <taxon>Propionibacteriales</taxon>
        <taxon>Kribbellaceae</taxon>
        <taxon>Kribbella</taxon>
    </lineage>
</organism>
<dbReference type="OrthoDB" id="4828144at2"/>
<keyword evidence="2" id="KW-1185">Reference proteome</keyword>
<dbReference type="InterPro" id="IPR038070">
    <property type="entry name" value="Rv2632c-like_sf"/>
</dbReference>
<dbReference type="SUPFAM" id="SSF143212">
    <property type="entry name" value="Rv2632c-like"/>
    <property type="match status" value="1"/>
</dbReference>
<reference evidence="1 2" key="1">
    <citation type="journal article" date="2015" name="Stand. Genomic Sci.">
        <title>Genomic Encyclopedia of Bacterial and Archaeal Type Strains, Phase III: the genomes of soil and plant-associated and newly described type strains.</title>
        <authorList>
            <person name="Whitman W.B."/>
            <person name="Woyke T."/>
            <person name="Klenk H.P."/>
            <person name="Zhou Y."/>
            <person name="Lilburn T.G."/>
            <person name="Beck B.J."/>
            <person name="De Vos P."/>
            <person name="Vandamme P."/>
            <person name="Eisen J.A."/>
            <person name="Garrity G."/>
            <person name="Hugenholtz P."/>
            <person name="Kyrpides N.C."/>
        </authorList>
    </citation>
    <scope>NUCLEOTIDE SEQUENCE [LARGE SCALE GENOMIC DNA]</scope>
    <source>
        <strain evidence="1 2">VKM Ac-2540</strain>
    </source>
</reference>
<dbReference type="InterPro" id="IPR015057">
    <property type="entry name" value="Rv2632c-like"/>
</dbReference>
<dbReference type="Proteomes" id="UP000292027">
    <property type="component" value="Unassembled WGS sequence"/>
</dbReference>
<evidence type="ECO:0000313" key="2">
    <source>
        <dbReference type="Proteomes" id="UP000292027"/>
    </source>
</evidence>
<name>A0A4Q7WP71_9ACTN</name>
<dbReference type="AlphaFoldDB" id="A0A4Q7WP71"/>
<dbReference type="EMBL" id="SHKR01000015">
    <property type="protein sequence ID" value="RZU11285.1"/>
    <property type="molecule type" value="Genomic_DNA"/>
</dbReference>
<dbReference type="RefSeq" id="WP_130447744.1">
    <property type="nucleotide sequence ID" value="NZ_SHKR01000015.1"/>
</dbReference>
<accession>A0A4Q7WP71</accession>
<sequence>MTTRITSRRWRVDIFVDEHEDEHTTHAEARLHTTDKTHLIGRGAAHRSPVDSEIAEIGDELAVARALSDLAHKLLHAAASDIEAITHERVRILS</sequence>
<gene>
    <name evidence="1" type="ORF">EV645_6446</name>
</gene>